<sequence>CTTSAGMMSRYVTGCVSLPASFLKVEIESNCTEVSPNQPVQVTVKTIPSYCGITWTGSYITPGRITYTLHNYANISGRLSYEVNPDRKELSVNVSDMLHDHNYHLRLCHKDFICSGTGAYTLIKKEQPIKSATFPYSRPLPCLCIEGWSAVMDAPRVQVCPFKDRIEELWFGITFDPLEEALLWEPACPITAVAALCQKSDDGVCVDLPQSSQNVTREKVHTYKKFIMTDIIYVSALVATGREGREEVKIMSQISATFSVGLCVRSEGSPACQTAETHSVQVVGPTRSHQRRHFF</sequence>
<dbReference type="AlphaFoldDB" id="A0A3Q0RL92"/>
<keyword evidence="4" id="KW-1185">Reference proteome</keyword>
<reference evidence="3" key="1">
    <citation type="submission" date="2025-08" db="UniProtKB">
        <authorList>
            <consortium name="Ensembl"/>
        </authorList>
    </citation>
    <scope>IDENTIFICATION</scope>
</reference>
<dbReference type="Proteomes" id="UP000261340">
    <property type="component" value="Unplaced"/>
</dbReference>
<dbReference type="InterPro" id="IPR027841">
    <property type="entry name" value="IL-17_rcpt_C/E_N"/>
</dbReference>
<dbReference type="GO" id="GO:0030368">
    <property type="term" value="F:interleukin-17 receptor activity"/>
    <property type="evidence" value="ECO:0007669"/>
    <property type="project" value="InterPro"/>
</dbReference>
<organism evidence="3 4">
    <name type="scientific">Amphilophus citrinellus</name>
    <name type="common">Midas cichlid</name>
    <name type="synonym">Cichlasoma citrinellum</name>
    <dbReference type="NCBI Taxonomy" id="61819"/>
    <lineage>
        <taxon>Eukaryota</taxon>
        <taxon>Metazoa</taxon>
        <taxon>Chordata</taxon>
        <taxon>Craniata</taxon>
        <taxon>Vertebrata</taxon>
        <taxon>Euteleostomi</taxon>
        <taxon>Actinopterygii</taxon>
        <taxon>Neopterygii</taxon>
        <taxon>Teleostei</taxon>
        <taxon>Neoteleostei</taxon>
        <taxon>Acanthomorphata</taxon>
        <taxon>Ovalentaria</taxon>
        <taxon>Cichlomorphae</taxon>
        <taxon>Cichliformes</taxon>
        <taxon>Cichlidae</taxon>
        <taxon>New World cichlids</taxon>
        <taxon>Cichlasomatinae</taxon>
        <taxon>Heroini</taxon>
        <taxon>Amphilophus</taxon>
    </lineage>
</organism>
<evidence type="ECO:0000313" key="3">
    <source>
        <dbReference type="Ensembl" id="ENSACIP00000011067.1"/>
    </source>
</evidence>
<dbReference type="OMA" id="SICTMAT"/>
<evidence type="ECO:0000259" key="2">
    <source>
        <dbReference type="Pfam" id="PF15037"/>
    </source>
</evidence>
<evidence type="ECO:0000313" key="4">
    <source>
        <dbReference type="Proteomes" id="UP000261340"/>
    </source>
</evidence>
<name>A0A3Q0RL92_AMPCI</name>
<reference evidence="3" key="2">
    <citation type="submission" date="2025-09" db="UniProtKB">
        <authorList>
            <consortium name="Ensembl"/>
        </authorList>
    </citation>
    <scope>IDENTIFICATION</scope>
</reference>
<dbReference type="Ensembl" id="ENSACIT00000011386.1">
    <property type="protein sequence ID" value="ENSACIP00000011067.1"/>
    <property type="gene ID" value="ENSACIG00000008635.1"/>
</dbReference>
<dbReference type="GeneTree" id="ENSGT00940000162605"/>
<protein>
    <recommendedName>
        <fullName evidence="2">Interleukin-17 receptor C/E N-terminal domain-containing protein</fullName>
    </recommendedName>
</protein>
<keyword evidence="1" id="KW-0732">Signal</keyword>
<dbReference type="InterPro" id="IPR039465">
    <property type="entry name" value="IL-17_rcpt-like"/>
</dbReference>
<dbReference type="PANTHER" id="PTHR15583:SF10">
    <property type="entry name" value="INTERLEUKIN-17 RECEPTOR E-LIKE-RELATED"/>
    <property type="match status" value="1"/>
</dbReference>
<feature type="domain" description="Interleukin-17 receptor C/E N-terminal" evidence="2">
    <location>
        <begin position="99"/>
        <end position="224"/>
    </location>
</feature>
<dbReference type="PANTHER" id="PTHR15583">
    <property type="entry name" value="INTERLEUKIN-17 RECEPTOR"/>
    <property type="match status" value="1"/>
</dbReference>
<proteinExistence type="predicted"/>
<evidence type="ECO:0000256" key="1">
    <source>
        <dbReference type="ARBA" id="ARBA00022729"/>
    </source>
</evidence>
<dbReference type="Pfam" id="PF15037">
    <property type="entry name" value="IL17_R_N"/>
    <property type="match status" value="1"/>
</dbReference>
<accession>A0A3Q0RL92</accession>